<keyword evidence="8" id="KW-0653">Protein transport</keyword>
<keyword evidence="4" id="KW-0813">Transport</keyword>
<dbReference type="GeneID" id="95377358"/>
<dbReference type="GO" id="GO:0006935">
    <property type="term" value="P:chemotaxis"/>
    <property type="evidence" value="ECO:0007669"/>
    <property type="project" value="UniProtKB-KW"/>
</dbReference>
<sequence>MKFQYAFQQIVNLKNNERSQAEWNLSTAIGNLNHEESSLQELIHLKNEAQEKMLETSMRPVSMLEIRQLQSYVDHIEHLIARKRHDVSKAQRHVNHNRDLLNDKMVDEKVWTKARDKALEQFTGFVLKKEQEALDEIASNRHIRLSYQ</sequence>
<dbReference type="AlphaFoldDB" id="A0A410X0H4"/>
<protein>
    <recommendedName>
        <fullName evidence="3">Flagellar FliJ protein</fullName>
    </recommendedName>
</protein>
<comment type="subcellular location">
    <subcellularLocation>
        <location evidence="1">Cell membrane</location>
        <topology evidence="1">Peripheral membrane protein</topology>
        <orientation evidence="1">Cytoplasmic side</orientation>
    </subcellularLocation>
</comment>
<keyword evidence="12" id="KW-0969">Cilium</keyword>
<evidence type="ECO:0000256" key="9">
    <source>
        <dbReference type="ARBA" id="ARBA00023136"/>
    </source>
</evidence>
<dbReference type="GO" id="GO:0071973">
    <property type="term" value="P:bacterial-type flagellum-dependent cell motility"/>
    <property type="evidence" value="ECO:0007669"/>
    <property type="project" value="InterPro"/>
</dbReference>
<comment type="similarity">
    <text evidence="2">Belongs to the FliJ family.</text>
</comment>
<dbReference type="InterPro" id="IPR053716">
    <property type="entry name" value="Flag_assembly_chemotaxis_eff"/>
</dbReference>
<keyword evidence="7" id="KW-1005">Bacterial flagellum biogenesis</keyword>
<gene>
    <name evidence="12" type="primary">fliJ</name>
    <name evidence="11" type="ORF">M5X16_28765</name>
    <name evidence="12" type="ORF">PC41400_21430</name>
</gene>
<dbReference type="KEGG" id="pchi:PC41400_21430"/>
<dbReference type="Gene3D" id="1.10.287.1700">
    <property type="match status" value="1"/>
</dbReference>
<evidence type="ECO:0000256" key="1">
    <source>
        <dbReference type="ARBA" id="ARBA00004413"/>
    </source>
</evidence>
<evidence type="ECO:0000256" key="5">
    <source>
        <dbReference type="ARBA" id="ARBA00022475"/>
    </source>
</evidence>
<evidence type="ECO:0000256" key="6">
    <source>
        <dbReference type="ARBA" id="ARBA00022500"/>
    </source>
</evidence>
<evidence type="ECO:0000313" key="11">
    <source>
        <dbReference type="EMBL" id="MCY9599744.1"/>
    </source>
</evidence>
<dbReference type="InterPro" id="IPR012823">
    <property type="entry name" value="Flagell_FliJ"/>
</dbReference>
<keyword evidence="14" id="KW-1185">Reference proteome</keyword>
<dbReference type="Proteomes" id="UP001527202">
    <property type="component" value="Unassembled WGS sequence"/>
</dbReference>
<dbReference type="NCBIfam" id="TIGR02473">
    <property type="entry name" value="flagell_FliJ"/>
    <property type="match status" value="1"/>
</dbReference>
<evidence type="ECO:0000256" key="7">
    <source>
        <dbReference type="ARBA" id="ARBA00022795"/>
    </source>
</evidence>
<dbReference type="EMBL" id="CP026520">
    <property type="protein sequence ID" value="QAV20087.1"/>
    <property type="molecule type" value="Genomic_DNA"/>
</dbReference>
<dbReference type="GO" id="GO:0005886">
    <property type="term" value="C:plasma membrane"/>
    <property type="evidence" value="ECO:0007669"/>
    <property type="project" value="UniProtKB-SubCell"/>
</dbReference>
<keyword evidence="10" id="KW-1006">Bacterial flagellum protein export</keyword>
<keyword evidence="12" id="KW-0282">Flagellum</keyword>
<dbReference type="GO" id="GO:0009288">
    <property type="term" value="C:bacterial-type flagellum"/>
    <property type="evidence" value="ECO:0007669"/>
    <property type="project" value="InterPro"/>
</dbReference>
<evidence type="ECO:0000256" key="8">
    <source>
        <dbReference type="ARBA" id="ARBA00022927"/>
    </source>
</evidence>
<keyword evidence="12" id="KW-0966">Cell projection</keyword>
<dbReference type="GO" id="GO:0015031">
    <property type="term" value="P:protein transport"/>
    <property type="evidence" value="ECO:0007669"/>
    <property type="project" value="UniProtKB-KW"/>
</dbReference>
<evidence type="ECO:0000256" key="2">
    <source>
        <dbReference type="ARBA" id="ARBA00010004"/>
    </source>
</evidence>
<evidence type="ECO:0000313" key="13">
    <source>
        <dbReference type="Proteomes" id="UP000288943"/>
    </source>
</evidence>
<dbReference type="Pfam" id="PF02050">
    <property type="entry name" value="FliJ"/>
    <property type="match status" value="1"/>
</dbReference>
<keyword evidence="6" id="KW-0145">Chemotaxis</keyword>
<dbReference type="RefSeq" id="WP_042232985.1">
    <property type="nucleotide sequence ID" value="NZ_CP026520.1"/>
</dbReference>
<evidence type="ECO:0000256" key="3">
    <source>
        <dbReference type="ARBA" id="ARBA00020392"/>
    </source>
</evidence>
<dbReference type="OrthoDB" id="2678901at2"/>
<organism evidence="12 13">
    <name type="scientific">Paenibacillus chitinolyticus</name>
    <dbReference type="NCBI Taxonomy" id="79263"/>
    <lineage>
        <taxon>Bacteria</taxon>
        <taxon>Bacillati</taxon>
        <taxon>Bacillota</taxon>
        <taxon>Bacilli</taxon>
        <taxon>Bacillales</taxon>
        <taxon>Paenibacillaceae</taxon>
        <taxon>Paenibacillus</taxon>
    </lineage>
</organism>
<name>A0A410X0H4_9BACL</name>
<reference evidence="12 13" key="1">
    <citation type="submission" date="2018-01" db="EMBL/GenBank/DDBJ databases">
        <title>The whole genome sequencing and assembly of Paenibacillus chitinolyticus KCCM 41400 strain.</title>
        <authorList>
            <person name="Kim J.-Y."/>
            <person name="Park M.-K."/>
            <person name="Lee Y.-J."/>
            <person name="Yi H."/>
            <person name="Bahn Y.-S."/>
            <person name="Kim J.F."/>
            <person name="Lee D.-W."/>
        </authorList>
    </citation>
    <scope>NUCLEOTIDE SEQUENCE [LARGE SCALE GENOMIC DNA]</scope>
    <source>
        <strain evidence="12 13">KCCM 41400</strain>
    </source>
</reference>
<keyword evidence="9" id="KW-0472">Membrane</keyword>
<evidence type="ECO:0000313" key="12">
    <source>
        <dbReference type="EMBL" id="QAV20087.1"/>
    </source>
</evidence>
<reference evidence="11 14" key="2">
    <citation type="submission" date="2022-05" db="EMBL/GenBank/DDBJ databases">
        <title>Genome Sequencing of Bee-Associated Microbes.</title>
        <authorList>
            <person name="Dunlap C."/>
        </authorList>
    </citation>
    <scope>NUCLEOTIDE SEQUENCE [LARGE SCALE GENOMIC DNA]</scope>
    <source>
        <strain evidence="11 14">NRRL B-23120</strain>
    </source>
</reference>
<evidence type="ECO:0000256" key="10">
    <source>
        <dbReference type="ARBA" id="ARBA00023225"/>
    </source>
</evidence>
<dbReference type="EMBL" id="JAMDMJ010000054">
    <property type="protein sequence ID" value="MCY9599744.1"/>
    <property type="molecule type" value="Genomic_DNA"/>
</dbReference>
<evidence type="ECO:0000256" key="4">
    <source>
        <dbReference type="ARBA" id="ARBA00022448"/>
    </source>
</evidence>
<evidence type="ECO:0000313" key="14">
    <source>
        <dbReference type="Proteomes" id="UP001527202"/>
    </source>
</evidence>
<dbReference type="GO" id="GO:0044781">
    <property type="term" value="P:bacterial-type flagellum organization"/>
    <property type="evidence" value="ECO:0007669"/>
    <property type="project" value="UniProtKB-KW"/>
</dbReference>
<proteinExistence type="inferred from homology"/>
<keyword evidence="5" id="KW-1003">Cell membrane</keyword>
<accession>A0A410X0H4</accession>
<dbReference type="Proteomes" id="UP000288943">
    <property type="component" value="Chromosome"/>
</dbReference>